<evidence type="ECO:0000256" key="4">
    <source>
        <dbReference type="SAM" id="Phobius"/>
    </source>
</evidence>
<feature type="transmembrane region" description="Helical" evidence="4">
    <location>
        <begin position="12"/>
        <end position="28"/>
    </location>
</feature>
<dbReference type="PANTHER" id="PTHR30024:SF47">
    <property type="entry name" value="TAURINE-BINDING PERIPLASMIC PROTEIN"/>
    <property type="match status" value="1"/>
</dbReference>
<reference evidence="5 6" key="1">
    <citation type="submission" date="2011-09" db="EMBL/GenBank/DDBJ databases">
        <title>The draft genome of Methanotorris formicicus Mc-S-70.</title>
        <authorList>
            <consortium name="US DOE Joint Genome Institute (JGI-PGF)"/>
            <person name="Lucas S."/>
            <person name="Han J."/>
            <person name="Lapidus A."/>
            <person name="Cheng J.-F."/>
            <person name="Goodwin L."/>
            <person name="Pitluck S."/>
            <person name="Peters L."/>
            <person name="Land M.L."/>
            <person name="Hauser L."/>
            <person name="Sieprawska-Lupa M."/>
            <person name="Takai K."/>
            <person name="Miyazaki J."/>
            <person name="Whitman W."/>
            <person name="Woyke T.J."/>
        </authorList>
    </citation>
    <scope>NUCLEOTIDE SEQUENCE [LARGE SCALE GENOMIC DNA]</scope>
    <source>
        <strain evidence="5 6">Mc-S-70</strain>
    </source>
</reference>
<dbReference type="GO" id="GO:0042597">
    <property type="term" value="C:periplasmic space"/>
    <property type="evidence" value="ECO:0007669"/>
    <property type="project" value="UniProtKB-SubCell"/>
</dbReference>
<dbReference type="PATRIC" id="fig|647171.4.peg.1512"/>
<comment type="caution">
    <text evidence="5">The sequence shown here is derived from an EMBL/GenBank/DDBJ whole genome shotgun (WGS) entry which is preliminary data.</text>
</comment>
<dbReference type="SUPFAM" id="SSF53850">
    <property type="entry name" value="Periplasmic binding protein-like II"/>
    <property type="match status" value="1"/>
</dbReference>
<keyword evidence="6" id="KW-1185">Reference proteome</keyword>
<dbReference type="PANTHER" id="PTHR30024">
    <property type="entry name" value="ALIPHATIC SULFONATES-BINDING PROTEIN-RELATED"/>
    <property type="match status" value="1"/>
</dbReference>
<dbReference type="AlphaFoldDB" id="H1L0H9"/>
<evidence type="ECO:0000313" key="6">
    <source>
        <dbReference type="Proteomes" id="UP000003706"/>
    </source>
</evidence>
<keyword evidence="4" id="KW-0812">Transmembrane</keyword>
<comment type="subcellular location">
    <subcellularLocation>
        <location evidence="1">Periplasm</location>
    </subcellularLocation>
</comment>
<evidence type="ECO:0000313" key="5">
    <source>
        <dbReference type="EMBL" id="EHP84811.1"/>
    </source>
</evidence>
<dbReference type="Gene3D" id="3.40.190.10">
    <property type="entry name" value="Periplasmic binding protein-like II"/>
    <property type="match status" value="2"/>
</dbReference>
<sequence length="389" mass="43388">MFVKGGDIIKKYLILLGSILIAGVLFSGCMQNETKTEIPTLKVAYLPTDHHAALFVAAKEGNLFKDKYGIYMKEIEPKKKYELYENGKKVADVELVQVVEGGAKIMTLMAQNQIDIGLNGVPPAVFAIDKGTKAKIISALQGEGSAVVVRKDIPVNNWKEFIDWIKEQHAKGEQVRIGHPLPVSIQYVMIQKALEAEGITYTENKDDKDAMVLLVNCKGQKSMPQMLSQKELDAVIAWEPMPEVLKTQNIGKPIIYSGELPPNSMWKNHPCCVVVASEDALNNKRDAVKAFLKLIVLATKEINENKELAIKDSAEWLGVNEKVEEESIPHLKFDTNPEPLKEGAYVFVNVMNKQGAMDGKLKGVSDKNEIDNILFDFSIYNEIMKELNK</sequence>
<organism evidence="5 6">
    <name type="scientific">Methanotorris formicicus Mc-S-70</name>
    <dbReference type="NCBI Taxonomy" id="647171"/>
    <lineage>
        <taxon>Archaea</taxon>
        <taxon>Methanobacteriati</taxon>
        <taxon>Methanobacteriota</taxon>
        <taxon>Methanomada group</taxon>
        <taxon>Methanococci</taxon>
        <taxon>Methanococcales</taxon>
        <taxon>Methanocaldococcaceae</taxon>
        <taxon>Methanotorris</taxon>
    </lineage>
</organism>
<accession>H1L0H9</accession>
<comment type="similarity">
    <text evidence="2">Belongs to the bacterial solute-binding protein SsuA/TauA family.</text>
</comment>
<dbReference type="OrthoDB" id="10037at2157"/>
<name>H1L0H9_9EURY</name>
<dbReference type="Pfam" id="PF13379">
    <property type="entry name" value="NMT1_2"/>
    <property type="match status" value="1"/>
</dbReference>
<keyword evidence="3" id="KW-0732">Signal</keyword>
<keyword evidence="4" id="KW-1133">Transmembrane helix</keyword>
<dbReference type="STRING" id="647171.MetfoDRAFT_1553"/>
<evidence type="ECO:0000256" key="2">
    <source>
        <dbReference type="ARBA" id="ARBA00010742"/>
    </source>
</evidence>
<dbReference type="EMBL" id="AGJL01000045">
    <property type="protein sequence ID" value="EHP84811.1"/>
    <property type="molecule type" value="Genomic_DNA"/>
</dbReference>
<protein>
    <submittedName>
        <fullName evidence="5">Uncharacterized protein</fullName>
    </submittedName>
</protein>
<dbReference type="PROSITE" id="PS51257">
    <property type="entry name" value="PROKAR_LIPOPROTEIN"/>
    <property type="match status" value="1"/>
</dbReference>
<gene>
    <name evidence="5" type="ORF">MetfoDRAFT_1553</name>
</gene>
<evidence type="ECO:0000256" key="3">
    <source>
        <dbReference type="ARBA" id="ARBA00022729"/>
    </source>
</evidence>
<proteinExistence type="inferred from homology"/>
<dbReference type="RefSeq" id="WP_007044979.1">
    <property type="nucleotide sequence ID" value="NZ_AGJL01000045.1"/>
</dbReference>
<keyword evidence="4" id="KW-0472">Membrane</keyword>
<dbReference type="Proteomes" id="UP000003706">
    <property type="component" value="Unassembled WGS sequence"/>
</dbReference>
<evidence type="ECO:0000256" key="1">
    <source>
        <dbReference type="ARBA" id="ARBA00004418"/>
    </source>
</evidence>